<dbReference type="PANTHER" id="PTHR48100:SF62">
    <property type="entry name" value="GLUCOSYL-3-PHOSPHOGLYCERATE PHOSPHATASE"/>
    <property type="match status" value="1"/>
</dbReference>
<evidence type="ECO:0000313" key="3">
    <source>
        <dbReference type="EMBL" id="RXZ50093.1"/>
    </source>
</evidence>
<sequence length="220" mass="23928">MTTLYLARHGETVWHGEHRYAGSTDIDLTANGLSQADQLAEWASRARLSAVVSSTLTRAQASAEPAAAAADLELRTDPRLVEIDFGDGEGLAPRELSERMPEAWAAFGRNPARSPLPGGESGIDGIARAEPALRELVEEFGIGDATVGGSADSRRGRRVLVVFHGTLLRLLLCEWLGVDPDRYRDLFPEVANCALTEVRFERVDGRVQPRLIGFNVPALR</sequence>
<evidence type="ECO:0000256" key="1">
    <source>
        <dbReference type="PIRSR" id="PIRSR613078-1"/>
    </source>
</evidence>
<feature type="active site" description="Proton donor/acceptor" evidence="1">
    <location>
        <position position="82"/>
    </location>
</feature>
<dbReference type="Gene3D" id="3.40.50.1240">
    <property type="entry name" value="Phosphoglycerate mutase-like"/>
    <property type="match status" value="1"/>
</dbReference>
<dbReference type="InterPro" id="IPR050275">
    <property type="entry name" value="PGM_Phosphatase"/>
</dbReference>
<comment type="caution">
    <text evidence="3">The sequence shown here is derived from an EMBL/GenBank/DDBJ whole genome shotgun (WGS) entry which is preliminary data.</text>
</comment>
<feature type="active site" description="Tele-phosphohistidine intermediate" evidence="1">
    <location>
        <position position="9"/>
    </location>
</feature>
<dbReference type="CDD" id="cd07067">
    <property type="entry name" value="HP_PGM_like"/>
    <property type="match status" value="1"/>
</dbReference>
<dbReference type="OrthoDB" id="4697614at2"/>
<organism evidence="3 4">
    <name type="scientific">Agromyces binzhouensis</name>
    <dbReference type="NCBI Taxonomy" id="1817495"/>
    <lineage>
        <taxon>Bacteria</taxon>
        <taxon>Bacillati</taxon>
        <taxon>Actinomycetota</taxon>
        <taxon>Actinomycetes</taxon>
        <taxon>Micrococcales</taxon>
        <taxon>Microbacteriaceae</taxon>
        <taxon>Agromyces</taxon>
    </lineage>
</organism>
<dbReference type="Proteomes" id="UP000292881">
    <property type="component" value="Unassembled WGS sequence"/>
</dbReference>
<dbReference type="InterPro" id="IPR013078">
    <property type="entry name" value="His_Pase_superF_clade-1"/>
</dbReference>
<dbReference type="RefSeq" id="WP_129233546.1">
    <property type="nucleotide sequence ID" value="NZ_SDPL01000035.1"/>
</dbReference>
<name>A0A4V1QSZ3_9MICO</name>
<evidence type="ECO:0000256" key="2">
    <source>
        <dbReference type="PIRSR" id="PIRSR613078-2"/>
    </source>
</evidence>
<accession>A0A4V1QSZ3</accession>
<gene>
    <name evidence="3" type="ORF">ESO86_03745</name>
</gene>
<dbReference type="InterPro" id="IPR029033">
    <property type="entry name" value="His_PPase_superfam"/>
</dbReference>
<evidence type="ECO:0000313" key="4">
    <source>
        <dbReference type="Proteomes" id="UP000292881"/>
    </source>
</evidence>
<protein>
    <submittedName>
        <fullName evidence="3">Histidine phosphatase family protein</fullName>
    </submittedName>
</protein>
<dbReference type="SUPFAM" id="SSF53254">
    <property type="entry name" value="Phosphoglycerate mutase-like"/>
    <property type="match status" value="1"/>
</dbReference>
<dbReference type="PANTHER" id="PTHR48100">
    <property type="entry name" value="BROAD-SPECIFICITY PHOSPHATASE YOR283W-RELATED"/>
    <property type="match status" value="1"/>
</dbReference>
<proteinExistence type="predicted"/>
<dbReference type="EMBL" id="SDPL01000035">
    <property type="protein sequence ID" value="RXZ50093.1"/>
    <property type="molecule type" value="Genomic_DNA"/>
</dbReference>
<keyword evidence="4" id="KW-1185">Reference proteome</keyword>
<dbReference type="AlphaFoldDB" id="A0A4V1QSZ3"/>
<feature type="binding site" evidence="2">
    <location>
        <position position="58"/>
    </location>
    <ligand>
        <name>substrate</name>
    </ligand>
</feature>
<dbReference type="Pfam" id="PF00300">
    <property type="entry name" value="His_Phos_1"/>
    <property type="match status" value="1"/>
</dbReference>
<dbReference type="SMART" id="SM00855">
    <property type="entry name" value="PGAM"/>
    <property type="match status" value="1"/>
</dbReference>
<dbReference type="GO" id="GO:0016791">
    <property type="term" value="F:phosphatase activity"/>
    <property type="evidence" value="ECO:0007669"/>
    <property type="project" value="TreeGrafter"/>
</dbReference>
<dbReference type="GO" id="GO:0005737">
    <property type="term" value="C:cytoplasm"/>
    <property type="evidence" value="ECO:0007669"/>
    <property type="project" value="TreeGrafter"/>
</dbReference>
<reference evidence="3 4" key="1">
    <citation type="submission" date="2019-01" db="EMBL/GenBank/DDBJ databases">
        <authorList>
            <person name="Li J."/>
        </authorList>
    </citation>
    <scope>NUCLEOTIDE SEQUENCE [LARGE SCALE GENOMIC DNA]</scope>
    <source>
        <strain evidence="3 4">CGMCC 4.7180</strain>
    </source>
</reference>